<reference evidence="2 3" key="1">
    <citation type="submission" date="2019-01" db="EMBL/GenBank/DDBJ databases">
        <authorList>
            <person name="Chen W.-M."/>
        </authorList>
    </citation>
    <scope>NUCLEOTIDE SEQUENCE [LARGE SCALE GENOMIC DNA]</scope>
    <source>
        <strain evidence="2 3">FSY-9</strain>
    </source>
</reference>
<keyword evidence="1" id="KW-1133">Transmembrane helix</keyword>
<name>A0A437N640_9SPHN</name>
<accession>A0A437N640</accession>
<keyword evidence="1" id="KW-0472">Membrane</keyword>
<dbReference type="RefSeq" id="WP_127708280.1">
    <property type="nucleotide sequence ID" value="NZ_SACO01000005.1"/>
</dbReference>
<sequence length="147" mass="15367">MAADTITYNVGTTKAFSTTYTFTAPYRLVLDIVVSSTQGYLNGKLNPASNINFTSAYVTVNGAASRVNLSVDSTGVYELRSLVGTALAAGDVITLYLTGTSGKAASYTVTLGLAAVPEVSTWIMMILGFGATAYAMRKRKVQVLAAA</sequence>
<evidence type="ECO:0000313" key="3">
    <source>
        <dbReference type="Proteomes" id="UP000282837"/>
    </source>
</evidence>
<protein>
    <recommendedName>
        <fullName evidence="4">PEP-CTERM sorting domain-containing protein</fullName>
    </recommendedName>
</protein>
<keyword evidence="1" id="KW-0812">Transmembrane</keyword>
<dbReference type="OrthoDB" id="121983at2"/>
<organism evidence="2 3">
    <name type="scientific">Novosphingobium umbonatum</name>
    <dbReference type="NCBI Taxonomy" id="1908524"/>
    <lineage>
        <taxon>Bacteria</taxon>
        <taxon>Pseudomonadati</taxon>
        <taxon>Pseudomonadota</taxon>
        <taxon>Alphaproteobacteria</taxon>
        <taxon>Sphingomonadales</taxon>
        <taxon>Sphingomonadaceae</taxon>
        <taxon>Novosphingobium</taxon>
    </lineage>
</organism>
<dbReference type="AlphaFoldDB" id="A0A437N640"/>
<proteinExistence type="predicted"/>
<dbReference type="NCBIfam" id="NF038126">
    <property type="entry name" value="PEP_CTERM_FxDxF"/>
    <property type="match status" value="1"/>
</dbReference>
<feature type="transmembrane region" description="Helical" evidence="1">
    <location>
        <begin position="79"/>
        <end position="99"/>
    </location>
</feature>
<dbReference type="Proteomes" id="UP000282837">
    <property type="component" value="Unassembled WGS sequence"/>
</dbReference>
<dbReference type="EMBL" id="SACO01000005">
    <property type="protein sequence ID" value="RVU05331.1"/>
    <property type="molecule type" value="Genomic_DNA"/>
</dbReference>
<evidence type="ECO:0008006" key="4">
    <source>
        <dbReference type="Google" id="ProtNLM"/>
    </source>
</evidence>
<evidence type="ECO:0000313" key="2">
    <source>
        <dbReference type="EMBL" id="RVU05331.1"/>
    </source>
</evidence>
<comment type="caution">
    <text evidence="2">The sequence shown here is derived from an EMBL/GenBank/DDBJ whole genome shotgun (WGS) entry which is preliminary data.</text>
</comment>
<gene>
    <name evidence="2" type="ORF">EOE18_08420</name>
</gene>
<feature type="transmembrane region" description="Helical" evidence="1">
    <location>
        <begin position="119"/>
        <end position="136"/>
    </location>
</feature>
<keyword evidence="3" id="KW-1185">Reference proteome</keyword>
<dbReference type="NCBIfam" id="NF035944">
    <property type="entry name" value="PEPxxWA-CTERM"/>
    <property type="match status" value="1"/>
</dbReference>
<evidence type="ECO:0000256" key="1">
    <source>
        <dbReference type="SAM" id="Phobius"/>
    </source>
</evidence>